<comment type="caution">
    <text evidence="3">The sequence shown here is derived from an EMBL/GenBank/DDBJ whole genome shotgun (WGS) entry which is preliminary data.</text>
</comment>
<keyword evidence="2" id="KW-0472">Membrane</keyword>
<keyword evidence="2" id="KW-0812">Transmembrane</keyword>
<dbReference type="Gene3D" id="3.50.50.60">
    <property type="entry name" value="FAD/NAD(P)-binding domain"/>
    <property type="match status" value="1"/>
</dbReference>
<gene>
    <name evidence="3" type="ORF">LTR62_007879</name>
</gene>
<dbReference type="SUPFAM" id="SSF51905">
    <property type="entry name" value="FAD/NAD(P)-binding domain"/>
    <property type="match status" value="1"/>
</dbReference>
<protein>
    <submittedName>
        <fullName evidence="3">Uncharacterized protein</fullName>
    </submittedName>
</protein>
<dbReference type="InterPro" id="IPR036188">
    <property type="entry name" value="FAD/NAD-bd_sf"/>
</dbReference>
<sequence>MEDSLPVQQHTTKTRYLLDPPQTLIPLALEHPPLRPPSPHPPSQSPPLKILIIGTAIAGFVLATLLLLLHSSQPAEKNSHITLLERLPVPLRDKGEGSDIRGVGVDVIRKLGQETAIRASTTGEEGVRIVDERDGVWAEFGVDRTRAAQTGTSDITILRGRLARICL</sequence>
<name>A0AAN7TA89_9PEZI</name>
<feature type="region of interest" description="Disordered" evidence="1">
    <location>
        <begin position="27"/>
        <end position="46"/>
    </location>
</feature>
<evidence type="ECO:0000256" key="2">
    <source>
        <dbReference type="SAM" id="Phobius"/>
    </source>
</evidence>
<proteinExistence type="predicted"/>
<reference evidence="3" key="1">
    <citation type="submission" date="2023-08" db="EMBL/GenBank/DDBJ databases">
        <title>Black Yeasts Isolated from many extreme environments.</title>
        <authorList>
            <person name="Coleine C."/>
            <person name="Stajich J.E."/>
            <person name="Selbmann L."/>
        </authorList>
    </citation>
    <scope>NUCLEOTIDE SEQUENCE</scope>
    <source>
        <strain evidence="3">CCFEE 5401</strain>
    </source>
</reference>
<evidence type="ECO:0000313" key="4">
    <source>
        <dbReference type="Proteomes" id="UP001310890"/>
    </source>
</evidence>
<evidence type="ECO:0000313" key="3">
    <source>
        <dbReference type="EMBL" id="KAK5108732.1"/>
    </source>
</evidence>
<organism evidence="3 4">
    <name type="scientific">Meristemomyces frigidus</name>
    <dbReference type="NCBI Taxonomy" id="1508187"/>
    <lineage>
        <taxon>Eukaryota</taxon>
        <taxon>Fungi</taxon>
        <taxon>Dikarya</taxon>
        <taxon>Ascomycota</taxon>
        <taxon>Pezizomycotina</taxon>
        <taxon>Dothideomycetes</taxon>
        <taxon>Dothideomycetidae</taxon>
        <taxon>Mycosphaerellales</taxon>
        <taxon>Teratosphaeriaceae</taxon>
        <taxon>Meristemomyces</taxon>
    </lineage>
</organism>
<dbReference type="InterPro" id="IPR051704">
    <property type="entry name" value="FAD_aromatic-hydroxylase"/>
</dbReference>
<dbReference type="PANTHER" id="PTHR46865">
    <property type="entry name" value="OXIDOREDUCTASE-RELATED"/>
    <property type="match status" value="1"/>
</dbReference>
<dbReference type="AlphaFoldDB" id="A0AAN7TA89"/>
<keyword evidence="2" id="KW-1133">Transmembrane helix</keyword>
<evidence type="ECO:0000256" key="1">
    <source>
        <dbReference type="SAM" id="MobiDB-lite"/>
    </source>
</evidence>
<accession>A0AAN7TA89</accession>
<feature type="transmembrane region" description="Helical" evidence="2">
    <location>
        <begin position="50"/>
        <end position="69"/>
    </location>
</feature>
<feature type="compositionally biased region" description="Pro residues" evidence="1">
    <location>
        <begin position="34"/>
        <end position="45"/>
    </location>
</feature>
<dbReference type="Proteomes" id="UP001310890">
    <property type="component" value="Unassembled WGS sequence"/>
</dbReference>
<dbReference type="PANTHER" id="PTHR46865:SF7">
    <property type="entry name" value="MONOOXYGENASE, PUTATIVE (AFU_ORTHOLOGUE AFUA_8G07040)-RELATED"/>
    <property type="match status" value="1"/>
</dbReference>
<dbReference type="EMBL" id="JAVRRL010000079">
    <property type="protein sequence ID" value="KAK5108732.1"/>
    <property type="molecule type" value="Genomic_DNA"/>
</dbReference>